<keyword evidence="8 13" id="KW-0694">RNA-binding</keyword>
<evidence type="ECO:0000256" key="11">
    <source>
        <dbReference type="ARBA" id="ARBA00025813"/>
    </source>
</evidence>
<dbReference type="Gene3D" id="3.10.290.10">
    <property type="entry name" value="RNA-binding S4 domain"/>
    <property type="match status" value="1"/>
</dbReference>
<dbReference type="FunFam" id="1.10.1050.10:FF:000002">
    <property type="entry name" value="30S ribosomal protein S4, chloroplastic"/>
    <property type="match status" value="1"/>
</dbReference>
<dbReference type="InterPro" id="IPR002942">
    <property type="entry name" value="S4_RNA-bd"/>
</dbReference>
<proteinExistence type="inferred from homology"/>
<comment type="similarity">
    <text evidence="4 13">Belongs to the universal ribosomal protein uS4 family.</text>
</comment>
<name>A0A976UFH7_9ASPA</name>
<dbReference type="GO" id="GO:0042274">
    <property type="term" value="P:ribosomal small subunit biogenesis"/>
    <property type="evidence" value="ECO:0007669"/>
    <property type="project" value="TreeGrafter"/>
</dbReference>
<geneLocation type="chloroplast" evidence="16"/>
<dbReference type="GO" id="GO:0015935">
    <property type="term" value="C:small ribosomal subunit"/>
    <property type="evidence" value="ECO:0007669"/>
    <property type="project" value="InterPro"/>
</dbReference>
<feature type="domain" description="Small ribosomal subunit protein uS4 N-terminal" evidence="15">
    <location>
        <begin position="3"/>
        <end position="88"/>
    </location>
</feature>
<dbReference type="Pfam" id="PF00163">
    <property type="entry name" value="Ribosomal_S4"/>
    <property type="match status" value="1"/>
</dbReference>
<sequence length="203" mass="23906">MSRYNGPRLKKTRRLGILPGFTNKKNKVKSNIKRKKDFKIKSTYYIRLKEKQKLRFNYILTEQQLLKYINTSLKYNRTGNKFLLKLLNTRLDSIIFCLGMASTIIAAKQLILHKHILVNGRIMNIPNYFCKSNDIITTRNKEKSKFIIQNSIFLSQQKPLAKHLKINSLHNRGLITEIKKLENIEIGFTINELLIVEYYSLKT</sequence>
<comment type="subcellular location">
    <subcellularLocation>
        <location evidence="3 13">Plastid</location>
        <location evidence="3 13">Chloroplast</location>
    </subcellularLocation>
</comment>
<evidence type="ECO:0000259" key="15">
    <source>
        <dbReference type="SMART" id="SM01390"/>
    </source>
</evidence>
<dbReference type="PROSITE" id="PS50889">
    <property type="entry name" value="S4"/>
    <property type="match status" value="1"/>
</dbReference>
<dbReference type="GO" id="GO:0006412">
    <property type="term" value="P:translation"/>
    <property type="evidence" value="ECO:0007669"/>
    <property type="project" value="UniProtKB-UniRule"/>
</dbReference>
<dbReference type="InterPro" id="IPR005709">
    <property type="entry name" value="Ribosomal_uS4_bac-type"/>
</dbReference>
<evidence type="ECO:0000256" key="1">
    <source>
        <dbReference type="ARBA" id="ARBA00003004"/>
    </source>
</evidence>
<evidence type="ECO:0000256" key="13">
    <source>
        <dbReference type="HAMAP-Rule" id="MF_01306"/>
    </source>
</evidence>
<evidence type="ECO:0000256" key="7">
    <source>
        <dbReference type="ARBA" id="ARBA00022730"/>
    </source>
</evidence>
<evidence type="ECO:0000313" key="16">
    <source>
        <dbReference type="EMBL" id="UVG41001.1"/>
    </source>
</evidence>
<evidence type="ECO:0000256" key="3">
    <source>
        <dbReference type="ARBA" id="ARBA00004229"/>
    </source>
</evidence>
<evidence type="ECO:0000256" key="9">
    <source>
        <dbReference type="ARBA" id="ARBA00022980"/>
    </source>
</evidence>
<accession>A0A976UFH7</accession>
<dbReference type="Pfam" id="PF01479">
    <property type="entry name" value="S4"/>
    <property type="match status" value="1"/>
</dbReference>
<keyword evidence="9 13" id="KW-0689">Ribosomal protein</keyword>
<evidence type="ECO:0000256" key="4">
    <source>
        <dbReference type="ARBA" id="ARBA00007465"/>
    </source>
</evidence>
<evidence type="ECO:0000256" key="5">
    <source>
        <dbReference type="ARBA" id="ARBA00022528"/>
    </source>
</evidence>
<evidence type="ECO:0000256" key="8">
    <source>
        <dbReference type="ARBA" id="ARBA00022884"/>
    </source>
</evidence>
<dbReference type="SUPFAM" id="SSF55174">
    <property type="entry name" value="Alpha-L RNA-binding motif"/>
    <property type="match status" value="1"/>
</dbReference>
<feature type="domain" description="RNA-binding S4" evidence="14">
    <location>
        <begin position="89"/>
        <end position="152"/>
    </location>
</feature>
<keyword evidence="6 16" id="KW-0934">Plastid</keyword>
<dbReference type="PANTHER" id="PTHR11831">
    <property type="entry name" value="30S 40S RIBOSOMAL PROTEIN"/>
    <property type="match status" value="1"/>
</dbReference>
<reference evidence="16" key="1">
    <citation type="submission" date="2022-05" db="EMBL/GenBank/DDBJ databases">
        <title>Unprecedent plastid genome of Gastrodia.</title>
        <authorList>
            <person name="Wen Y."/>
            <person name="Jin X."/>
        </authorList>
    </citation>
    <scope>NUCLEOTIDE SEQUENCE</scope>
    <source>
        <strain evidence="16">Jin X.H. 23332</strain>
    </source>
</reference>
<dbReference type="RefSeq" id="YP_010471645.1">
    <property type="nucleotide sequence ID" value="NC_066068.1"/>
</dbReference>
<dbReference type="AlphaFoldDB" id="A0A976UFH7"/>
<dbReference type="EMBL" id="ON515488">
    <property type="protein sequence ID" value="UVG41001.1"/>
    <property type="molecule type" value="Genomic_DNA"/>
</dbReference>
<comment type="subunit">
    <text evidence="11 13">Part of the 30S ribosomal subunit. Contacts protein S5. The interaction surface between S4 and S5 is involved in control of translational fidelity.</text>
</comment>
<dbReference type="InterPro" id="IPR036986">
    <property type="entry name" value="S4_RNA-bd_sf"/>
</dbReference>
<dbReference type="GO" id="GO:0019843">
    <property type="term" value="F:rRNA binding"/>
    <property type="evidence" value="ECO:0007669"/>
    <property type="project" value="UniProtKB-UniRule"/>
</dbReference>
<evidence type="ECO:0000256" key="6">
    <source>
        <dbReference type="ARBA" id="ARBA00022640"/>
    </source>
</evidence>
<dbReference type="PANTHER" id="PTHR11831:SF4">
    <property type="entry name" value="SMALL RIBOSOMAL SUBUNIT PROTEIN US4M"/>
    <property type="match status" value="1"/>
</dbReference>
<protein>
    <recommendedName>
        <fullName evidence="12 13">Small ribosomal subunit protein uS4c</fullName>
    </recommendedName>
</protein>
<keyword evidence="7 13" id="KW-0699">rRNA-binding</keyword>
<evidence type="ECO:0000256" key="2">
    <source>
        <dbReference type="ARBA" id="ARBA00003866"/>
    </source>
</evidence>
<dbReference type="SMART" id="SM00363">
    <property type="entry name" value="S4"/>
    <property type="match status" value="1"/>
</dbReference>
<dbReference type="GeneID" id="74848767"/>
<dbReference type="NCBIfam" id="NF003717">
    <property type="entry name" value="PRK05327.1"/>
    <property type="match status" value="1"/>
</dbReference>
<keyword evidence="10 13" id="KW-0687">Ribonucleoprotein</keyword>
<gene>
    <name evidence="13 16" type="primary">rps4</name>
</gene>
<organism evidence="16">
    <name type="scientific">Didymoplexis pallens</name>
    <dbReference type="NCBI Taxonomy" id="2848458"/>
    <lineage>
        <taxon>Eukaryota</taxon>
        <taxon>Viridiplantae</taxon>
        <taxon>Streptophyta</taxon>
        <taxon>Embryophyta</taxon>
        <taxon>Tracheophyta</taxon>
        <taxon>Spermatophyta</taxon>
        <taxon>Magnoliopsida</taxon>
        <taxon>Liliopsida</taxon>
        <taxon>Asparagales</taxon>
        <taxon>Orchidaceae</taxon>
        <taxon>Epidendroideae</taxon>
        <taxon>Gastrodieae</taxon>
        <taxon>Didymoplexis</taxon>
    </lineage>
</organism>
<dbReference type="SMART" id="SM01390">
    <property type="entry name" value="Ribosomal_S4"/>
    <property type="match status" value="1"/>
</dbReference>
<dbReference type="InterPro" id="IPR001912">
    <property type="entry name" value="Ribosomal_uS4_N"/>
</dbReference>
<evidence type="ECO:0000256" key="12">
    <source>
        <dbReference type="ARBA" id="ARBA00035158"/>
    </source>
</evidence>
<evidence type="ECO:0000259" key="14">
    <source>
        <dbReference type="SMART" id="SM00363"/>
    </source>
</evidence>
<comment type="function">
    <text evidence="1 13">With S5 and S12 plays an important role in translational accuracy.</text>
</comment>
<dbReference type="HAMAP" id="MF_01306_B">
    <property type="entry name" value="Ribosomal_uS4_B"/>
    <property type="match status" value="1"/>
</dbReference>
<keyword evidence="5 16" id="KW-0150">Chloroplast</keyword>
<dbReference type="GO" id="GO:0009507">
    <property type="term" value="C:chloroplast"/>
    <property type="evidence" value="ECO:0007669"/>
    <property type="project" value="UniProtKB-SubCell"/>
</dbReference>
<comment type="function">
    <text evidence="2 13">One of the primary rRNA binding proteins, it binds directly to 16S rRNA where it nucleates assembly of the body of the 30S subunit.</text>
</comment>
<dbReference type="CDD" id="cd00165">
    <property type="entry name" value="S4"/>
    <property type="match status" value="1"/>
</dbReference>
<dbReference type="Gene3D" id="1.10.1050.10">
    <property type="entry name" value="Ribosomal Protein S4 Delta 41, Chain A, domain 1"/>
    <property type="match status" value="1"/>
</dbReference>
<evidence type="ECO:0000256" key="10">
    <source>
        <dbReference type="ARBA" id="ARBA00023274"/>
    </source>
</evidence>
<dbReference type="GO" id="GO:0003735">
    <property type="term" value="F:structural constituent of ribosome"/>
    <property type="evidence" value="ECO:0007669"/>
    <property type="project" value="InterPro"/>
</dbReference>
<dbReference type="InterPro" id="IPR022801">
    <property type="entry name" value="Ribosomal_uS4"/>
</dbReference>
<dbReference type="FunFam" id="3.10.290.10:FF:000001">
    <property type="entry name" value="30S ribosomal protein S4"/>
    <property type="match status" value="1"/>
</dbReference>